<dbReference type="PhylomeDB" id="A0A068V085"/>
<feature type="domain" description="Legume lectin" evidence="5">
    <location>
        <begin position="32"/>
        <end position="257"/>
    </location>
</feature>
<dbReference type="OMA" id="MLFMWAI"/>
<reference evidence="7" key="1">
    <citation type="journal article" date="2014" name="Science">
        <title>The coffee genome provides insight into the convergent evolution of caffeine biosynthesis.</title>
        <authorList>
            <person name="Denoeud F."/>
            <person name="Carretero-Paulet L."/>
            <person name="Dereeper A."/>
            <person name="Droc G."/>
            <person name="Guyot R."/>
            <person name="Pietrella M."/>
            <person name="Zheng C."/>
            <person name="Alberti A."/>
            <person name="Anthony F."/>
            <person name="Aprea G."/>
            <person name="Aury J.M."/>
            <person name="Bento P."/>
            <person name="Bernard M."/>
            <person name="Bocs S."/>
            <person name="Campa C."/>
            <person name="Cenci A."/>
            <person name="Combes M.C."/>
            <person name="Crouzillat D."/>
            <person name="Da Silva C."/>
            <person name="Daddiego L."/>
            <person name="De Bellis F."/>
            <person name="Dussert S."/>
            <person name="Garsmeur O."/>
            <person name="Gayraud T."/>
            <person name="Guignon V."/>
            <person name="Jahn K."/>
            <person name="Jamilloux V."/>
            <person name="Joet T."/>
            <person name="Labadie K."/>
            <person name="Lan T."/>
            <person name="Leclercq J."/>
            <person name="Lepelley M."/>
            <person name="Leroy T."/>
            <person name="Li L.T."/>
            <person name="Librado P."/>
            <person name="Lopez L."/>
            <person name="Munoz A."/>
            <person name="Noel B."/>
            <person name="Pallavicini A."/>
            <person name="Perrotta G."/>
            <person name="Poncet V."/>
            <person name="Pot D."/>
            <person name="Priyono X."/>
            <person name="Rigoreau M."/>
            <person name="Rouard M."/>
            <person name="Rozas J."/>
            <person name="Tranchant-Dubreuil C."/>
            <person name="VanBuren R."/>
            <person name="Zhang Q."/>
            <person name="Andrade A.C."/>
            <person name="Argout X."/>
            <person name="Bertrand B."/>
            <person name="de Kochko A."/>
            <person name="Graziosi G."/>
            <person name="Henry R.J."/>
            <person name="Jayarama X."/>
            <person name="Ming R."/>
            <person name="Nagai C."/>
            <person name="Rounsley S."/>
            <person name="Sankoff D."/>
            <person name="Giuliano G."/>
            <person name="Albert V.A."/>
            <person name="Wincker P."/>
            <person name="Lashermes P."/>
        </authorList>
    </citation>
    <scope>NUCLEOTIDE SEQUENCE [LARGE SCALE GENOMIC DNA]</scope>
    <source>
        <strain evidence="7">cv. DH200-94</strain>
    </source>
</reference>
<dbReference type="Pfam" id="PF00139">
    <property type="entry name" value="Lectin_legB"/>
    <property type="match status" value="1"/>
</dbReference>
<evidence type="ECO:0000256" key="4">
    <source>
        <dbReference type="SAM" id="SignalP"/>
    </source>
</evidence>
<dbReference type="Gramene" id="CDP14076">
    <property type="protein sequence ID" value="CDP14076"/>
    <property type="gene ID" value="GSCOC_T00039264001"/>
</dbReference>
<dbReference type="PANTHER" id="PTHR32401:SF54">
    <property type="entry name" value="L-TYPE LECTIN-DOMAIN CONTAINING RECEPTOR KINASE S.4-LIKE"/>
    <property type="match status" value="1"/>
</dbReference>
<dbReference type="PANTHER" id="PTHR32401">
    <property type="entry name" value="CONCANAVALIN A-LIKE LECTIN FAMILY PROTEIN"/>
    <property type="match status" value="1"/>
</dbReference>
<evidence type="ECO:0000256" key="1">
    <source>
        <dbReference type="ARBA" id="ARBA00007606"/>
    </source>
</evidence>
<keyword evidence="3" id="KW-1133">Transmembrane helix</keyword>
<dbReference type="InterPro" id="IPR050258">
    <property type="entry name" value="Leguminous_Lectin"/>
</dbReference>
<keyword evidence="4" id="KW-0732">Signal</keyword>
<dbReference type="Gene3D" id="2.60.120.200">
    <property type="match status" value="1"/>
</dbReference>
<sequence length="348" mass="37921">MAAFSILNFTIAVLLVFLSRTSSTPLPYAPKFDPNLLLIGDARLTNSASSVQLTDPTSSSSSGLLIRSKTFKFRSSNSKKPATKPASFSTDFIFSISPHDGDGLALIIVPADFSSKFSRDGFGLSRQSRFFAVEFDTFRNENVGDENANHVGIDVASLHSVQVSNVSSIGLVLNSGIKLHSWVDYDSSSKRLEVRLSGFGSPRPYAPLLAYQIDLGEMWKGEEVLVGLTSSRGNSVQKTCIYSWKFTVRIAPNWLHSQPVNPQAFTSKRSEDKVADKKSLCALRLLSGLIFATGCGLLAAFVVLFLWAVFANNDQVAVIPVKCSANPGDFRYEKIQVVLEDSSDAVKN</sequence>
<evidence type="ECO:0000313" key="7">
    <source>
        <dbReference type="Proteomes" id="UP000295252"/>
    </source>
</evidence>
<keyword evidence="3" id="KW-0472">Membrane</keyword>
<comment type="similarity">
    <text evidence="1">Belongs to the leguminous lectin family.</text>
</comment>
<feature type="signal peptide" evidence="4">
    <location>
        <begin position="1"/>
        <end position="23"/>
    </location>
</feature>
<dbReference type="InterPro" id="IPR013320">
    <property type="entry name" value="ConA-like_dom_sf"/>
</dbReference>
<evidence type="ECO:0000313" key="6">
    <source>
        <dbReference type="EMBL" id="CDP14076.1"/>
    </source>
</evidence>
<keyword evidence="7" id="KW-1185">Reference proteome</keyword>
<dbReference type="OrthoDB" id="2019747at2759"/>
<feature type="transmembrane region" description="Helical" evidence="3">
    <location>
        <begin position="285"/>
        <end position="310"/>
    </location>
</feature>
<feature type="chain" id="PRO_5001655428" description="Legume lectin domain-containing protein" evidence="4">
    <location>
        <begin position="24"/>
        <end position="348"/>
    </location>
</feature>
<keyword evidence="2" id="KW-0430">Lectin</keyword>
<dbReference type="GO" id="GO:0030246">
    <property type="term" value="F:carbohydrate binding"/>
    <property type="evidence" value="ECO:0007669"/>
    <property type="project" value="UniProtKB-KW"/>
</dbReference>
<dbReference type="Proteomes" id="UP000295252">
    <property type="component" value="Chromosome IV"/>
</dbReference>
<dbReference type="InterPro" id="IPR001220">
    <property type="entry name" value="Legume_lectin_dom"/>
</dbReference>
<keyword evidence="3" id="KW-0812">Transmembrane</keyword>
<dbReference type="STRING" id="49390.A0A068V085"/>
<dbReference type="AlphaFoldDB" id="A0A068V085"/>
<accession>A0A068V085</accession>
<protein>
    <recommendedName>
        <fullName evidence="5">Legume lectin domain-containing protein</fullName>
    </recommendedName>
</protein>
<evidence type="ECO:0000256" key="3">
    <source>
        <dbReference type="SAM" id="Phobius"/>
    </source>
</evidence>
<evidence type="ECO:0000259" key="5">
    <source>
        <dbReference type="Pfam" id="PF00139"/>
    </source>
</evidence>
<gene>
    <name evidence="6" type="ORF">GSCOC_T00039264001</name>
</gene>
<dbReference type="InParanoid" id="A0A068V085"/>
<evidence type="ECO:0000256" key="2">
    <source>
        <dbReference type="ARBA" id="ARBA00022734"/>
    </source>
</evidence>
<dbReference type="CDD" id="cd06899">
    <property type="entry name" value="lectin_legume_LecRK_Arcelin_ConA"/>
    <property type="match status" value="1"/>
</dbReference>
<organism evidence="6 7">
    <name type="scientific">Coffea canephora</name>
    <name type="common">Robusta coffee</name>
    <dbReference type="NCBI Taxonomy" id="49390"/>
    <lineage>
        <taxon>Eukaryota</taxon>
        <taxon>Viridiplantae</taxon>
        <taxon>Streptophyta</taxon>
        <taxon>Embryophyta</taxon>
        <taxon>Tracheophyta</taxon>
        <taxon>Spermatophyta</taxon>
        <taxon>Magnoliopsida</taxon>
        <taxon>eudicotyledons</taxon>
        <taxon>Gunneridae</taxon>
        <taxon>Pentapetalae</taxon>
        <taxon>asterids</taxon>
        <taxon>lamiids</taxon>
        <taxon>Gentianales</taxon>
        <taxon>Rubiaceae</taxon>
        <taxon>Ixoroideae</taxon>
        <taxon>Gardenieae complex</taxon>
        <taxon>Bertiereae - Coffeeae clade</taxon>
        <taxon>Coffeeae</taxon>
        <taxon>Coffea</taxon>
    </lineage>
</organism>
<dbReference type="EMBL" id="HG739162">
    <property type="protein sequence ID" value="CDP14076.1"/>
    <property type="molecule type" value="Genomic_DNA"/>
</dbReference>
<proteinExistence type="inferred from homology"/>
<dbReference type="SUPFAM" id="SSF49899">
    <property type="entry name" value="Concanavalin A-like lectins/glucanases"/>
    <property type="match status" value="1"/>
</dbReference>
<name>A0A068V085_COFCA</name>